<sequence>MERNKTLIYTSLGDLIKKKREEIGMSLSELSRLTRISKGVLHYIEAGETKRPELKTLKPIADVLSLPYKEIVEHYIEVEQRVEALYKLLAEANEISNIPFISKVARKILESPSEDTYTSLQRLYDHFVILTNDEIKLILLKVIIKYARQHGVPQFIANGLFQQYMIEREDLKRLEESLRIGEEILHYINFLSCEDTITYYYRMGLHAYNIKQYEKCIKFGQKGFREDTSSNELKERVALVMCHSHIHLNDHESAEECVNNFMKMGYKFVIDHSKPIKANIYLKRGDYNSALPLLRECLDEATEDTYLHRLNDLLEVLSLLNDTESIYQILTSIDEKKIFIDVNTPYKYRELGRYHKLKGEYEIKIRKFDEGITSLLDSILYYEKISGYEEINQCVGTILNCQSSNRKYINKDILGNLLYIYNKINKVNV</sequence>
<accession>A0ABT4I2L0</accession>
<dbReference type="PROSITE" id="PS50943">
    <property type="entry name" value="HTH_CROC1"/>
    <property type="match status" value="1"/>
</dbReference>
<dbReference type="Pfam" id="PF01381">
    <property type="entry name" value="HTH_3"/>
    <property type="match status" value="1"/>
</dbReference>
<evidence type="ECO:0000313" key="2">
    <source>
        <dbReference type="EMBL" id="MCZ0833296.1"/>
    </source>
</evidence>
<dbReference type="Proteomes" id="UP001067708">
    <property type="component" value="Unassembled WGS sequence"/>
</dbReference>
<name>A0ABT4I2L0_9BACL</name>
<dbReference type="SUPFAM" id="SSF47413">
    <property type="entry name" value="lambda repressor-like DNA-binding domains"/>
    <property type="match status" value="1"/>
</dbReference>
<gene>
    <name evidence="2" type="ORF">O0535_21525</name>
</gene>
<dbReference type="EMBL" id="JAPTNG010000021">
    <property type="protein sequence ID" value="MCZ0833296.1"/>
    <property type="molecule type" value="Genomic_DNA"/>
</dbReference>
<dbReference type="RefSeq" id="WP_258418295.1">
    <property type="nucleotide sequence ID" value="NZ_JAPTNG010000021.1"/>
</dbReference>
<feature type="domain" description="HTH cro/C1-type" evidence="1">
    <location>
        <begin position="16"/>
        <end position="71"/>
    </location>
</feature>
<evidence type="ECO:0000259" key="1">
    <source>
        <dbReference type="PROSITE" id="PS50943"/>
    </source>
</evidence>
<evidence type="ECO:0000313" key="3">
    <source>
        <dbReference type="Proteomes" id="UP001067708"/>
    </source>
</evidence>
<dbReference type="Gene3D" id="1.10.260.40">
    <property type="entry name" value="lambda repressor-like DNA-binding domains"/>
    <property type="match status" value="1"/>
</dbReference>
<dbReference type="Gene3D" id="1.25.40.10">
    <property type="entry name" value="Tetratricopeptide repeat domain"/>
    <property type="match status" value="1"/>
</dbReference>
<dbReference type="InterPro" id="IPR001387">
    <property type="entry name" value="Cro/C1-type_HTH"/>
</dbReference>
<keyword evidence="3" id="KW-1185">Reference proteome</keyword>
<protein>
    <submittedName>
        <fullName evidence="2">Helix-turn-helix transcriptional regulator</fullName>
    </submittedName>
</protein>
<dbReference type="InterPro" id="IPR011990">
    <property type="entry name" value="TPR-like_helical_dom_sf"/>
</dbReference>
<dbReference type="SUPFAM" id="SSF48452">
    <property type="entry name" value="TPR-like"/>
    <property type="match status" value="1"/>
</dbReference>
<dbReference type="InterPro" id="IPR010982">
    <property type="entry name" value="Lambda_DNA-bd_dom_sf"/>
</dbReference>
<organism evidence="2 3">
    <name type="scientific">Brevibacillus halotolerans</name>
    <dbReference type="NCBI Taxonomy" id="1507437"/>
    <lineage>
        <taxon>Bacteria</taxon>
        <taxon>Bacillati</taxon>
        <taxon>Bacillota</taxon>
        <taxon>Bacilli</taxon>
        <taxon>Bacillales</taxon>
        <taxon>Paenibacillaceae</taxon>
        <taxon>Brevibacillus</taxon>
    </lineage>
</organism>
<comment type="caution">
    <text evidence="2">The sequence shown here is derived from an EMBL/GenBank/DDBJ whole genome shotgun (WGS) entry which is preliminary data.</text>
</comment>
<dbReference type="SMART" id="SM00530">
    <property type="entry name" value="HTH_XRE"/>
    <property type="match status" value="1"/>
</dbReference>
<reference evidence="2" key="1">
    <citation type="submission" date="2022-09" db="EMBL/GenBank/DDBJ databases">
        <title>Genome analysis and characterization of larvicidal activity of Brevibacillus strains.</title>
        <authorList>
            <person name="Patrusheva E.V."/>
            <person name="Izotova A.O."/>
            <person name="Toshchakov S.V."/>
            <person name="Sineoky S.P."/>
        </authorList>
    </citation>
    <scope>NUCLEOTIDE SEQUENCE</scope>
    <source>
        <strain evidence="2">VKPM_B-13244</strain>
    </source>
</reference>
<dbReference type="CDD" id="cd00093">
    <property type="entry name" value="HTH_XRE"/>
    <property type="match status" value="1"/>
</dbReference>
<proteinExistence type="predicted"/>